<name>L0KTP9_MESAW</name>
<dbReference type="Proteomes" id="UP000010998">
    <property type="component" value="Chromosome"/>
</dbReference>
<dbReference type="PANTHER" id="PTHR12526:SF638">
    <property type="entry name" value="SPORE COAT PROTEIN SA"/>
    <property type="match status" value="1"/>
</dbReference>
<protein>
    <submittedName>
        <fullName evidence="2">Glycosyltransferase</fullName>
    </submittedName>
</protein>
<proteinExistence type="predicted"/>
<dbReference type="Gene3D" id="3.40.50.2000">
    <property type="entry name" value="Glycogen Phosphorylase B"/>
    <property type="match status" value="2"/>
</dbReference>
<evidence type="ECO:0000259" key="1">
    <source>
        <dbReference type="Pfam" id="PF13439"/>
    </source>
</evidence>
<feature type="domain" description="Glycosyltransferase subfamily 4-like N-terminal" evidence="1">
    <location>
        <begin position="13"/>
        <end position="173"/>
    </location>
</feature>
<evidence type="ECO:0000313" key="2">
    <source>
        <dbReference type="EMBL" id="AGB47364.1"/>
    </source>
</evidence>
<dbReference type="Pfam" id="PF13439">
    <property type="entry name" value="Glyco_transf_4"/>
    <property type="match status" value="1"/>
</dbReference>
<keyword evidence="2" id="KW-0808">Transferase</keyword>
<dbReference type="eggNOG" id="COG0438">
    <property type="taxonomic scope" value="Bacteria"/>
</dbReference>
<dbReference type="STRING" id="754035.Mesau_05052"/>
<dbReference type="SUPFAM" id="SSF53756">
    <property type="entry name" value="UDP-Glycosyltransferase/glycogen phosphorylase"/>
    <property type="match status" value="1"/>
</dbReference>
<evidence type="ECO:0000313" key="3">
    <source>
        <dbReference type="Proteomes" id="UP000010998"/>
    </source>
</evidence>
<dbReference type="InterPro" id="IPR028098">
    <property type="entry name" value="Glyco_trans_4-like_N"/>
</dbReference>
<dbReference type="Pfam" id="PF13692">
    <property type="entry name" value="Glyco_trans_1_4"/>
    <property type="match status" value="1"/>
</dbReference>
<dbReference type="GO" id="GO:0016757">
    <property type="term" value="F:glycosyltransferase activity"/>
    <property type="evidence" value="ECO:0007669"/>
    <property type="project" value="TreeGrafter"/>
</dbReference>
<dbReference type="HOGENOM" id="CLU_009583_0_3_5"/>
<accession>L0KTP9</accession>
<organism evidence="2 3">
    <name type="scientific">Mesorhizobium australicum (strain HAMBI 3006 / LMG 24608 / WSM2073)</name>
    <dbReference type="NCBI Taxonomy" id="754035"/>
    <lineage>
        <taxon>Bacteria</taxon>
        <taxon>Pseudomonadati</taxon>
        <taxon>Pseudomonadota</taxon>
        <taxon>Alphaproteobacteria</taxon>
        <taxon>Hyphomicrobiales</taxon>
        <taxon>Phyllobacteriaceae</taxon>
        <taxon>Mesorhizobium</taxon>
    </lineage>
</organism>
<dbReference type="PANTHER" id="PTHR12526">
    <property type="entry name" value="GLYCOSYLTRANSFERASE"/>
    <property type="match status" value="1"/>
</dbReference>
<dbReference type="AlphaFoldDB" id="L0KTP9"/>
<gene>
    <name evidence="2" type="ordered locus">Mesau_05052</name>
</gene>
<reference evidence="3" key="1">
    <citation type="submission" date="2012-02" db="EMBL/GenBank/DDBJ databases">
        <title>Complete sequence of Mesorhizobium australicum WSM2073.</title>
        <authorList>
            <person name="Lucas S."/>
            <person name="Han J."/>
            <person name="Lapidus A."/>
            <person name="Cheng J.-F."/>
            <person name="Goodwin L."/>
            <person name="Pitluck S."/>
            <person name="Peters L."/>
            <person name="Gu W."/>
            <person name="Detter J.C."/>
            <person name="Han C."/>
            <person name="Tapia R."/>
            <person name="Land M."/>
            <person name="Hauser L."/>
            <person name="Kyrpides N."/>
            <person name="Ivanova N."/>
            <person name="Pagani I."/>
            <person name="Reeve W.G."/>
            <person name="Howieson J.G."/>
            <person name="Tiwari R.P."/>
            <person name="O'Hara G.W."/>
            <person name="Atkins C.A."/>
            <person name="Ronson C.W."/>
            <person name="Nandasena K.G."/>
            <person name="Woyke T."/>
        </authorList>
    </citation>
    <scope>NUCLEOTIDE SEQUENCE [LARGE SCALE GENOMIC DNA]</scope>
    <source>
        <strain evidence="3">LMG 24608 / HAMBI 3006 / WSM2073</strain>
    </source>
</reference>
<keyword evidence="3" id="KW-1185">Reference proteome</keyword>
<sequence>MKVLHVITGLHNGGAEAALFRLCMAEHTHSHAVVSLSDEGKYGPLLREAGVPLTCLSMPKGRLSLGGLAAFRRVLSAHPPDIVQCWMYHANLVGGVLSRLAGIRLVVWGMHNSGLDPLVAPLATRTADRACALISRVVPTQIVSCSQQASRRHISAGYSASNWTIIPNGYDLAVFEPDERARSRLRRAWSIEEGQFVIGSVARWHPDKDHRNLAAALAKLSARAEFPFKCILAGPGISPENTDLAGLLDRYGVRDKVMLLGPSDGVAALMSAFDIHVLASRREAFPNVVAEAMACGTPCVATDVGDIGMIVGNTGCVVPSQDPDALSRAITNMALENRDSPSWETRQQACRNRVASDFSVERMARAYSALWERLSAKG</sequence>
<dbReference type="KEGG" id="mam:Mesau_05052"/>
<dbReference type="EMBL" id="CP003358">
    <property type="protein sequence ID" value="AGB47364.1"/>
    <property type="molecule type" value="Genomic_DNA"/>
</dbReference>